<sequence length="232" mass="25902">MDDDARLGARIDWTPATPPDGRTLVGRDVRLERLDPAAHGDALWAAQAGDPALWDYLPYGPFPDRPAFDVQLGELAATEDPLLHAVIRDGRATGCLALMSVVPEHGRIEIGHVWFGAPLQRTRAATEAVHLLATEAFARGFRRLEWKCNALNRRSWAAAERFGFTYEGTFRQHMVVQGRTRDTAWFSIGDDEWPAVDAAFRTWLDPASFDDAGRQRRSLRELQPTRAAGATR</sequence>
<dbReference type="PROSITE" id="PS51186">
    <property type="entry name" value="GNAT"/>
    <property type="match status" value="1"/>
</dbReference>
<dbReference type="Gene3D" id="3.40.630.30">
    <property type="match status" value="1"/>
</dbReference>
<dbReference type="EC" id="2.-.-.-" evidence="2"/>
<reference evidence="2 3" key="1">
    <citation type="submission" date="2023-11" db="EMBL/GenBank/DDBJ databases">
        <authorList>
            <person name="Xu M."/>
            <person name="Jiang T."/>
        </authorList>
    </citation>
    <scope>NUCLEOTIDE SEQUENCE [LARGE SCALE GENOMIC DNA]</scope>
    <source>
        <strain evidence="2 3">SD</strain>
    </source>
</reference>
<keyword evidence="2" id="KW-0808">Transferase</keyword>
<feature type="domain" description="N-acetyltransferase" evidence="1">
    <location>
        <begin position="41"/>
        <end position="182"/>
    </location>
</feature>
<evidence type="ECO:0000259" key="1">
    <source>
        <dbReference type="PROSITE" id="PS51186"/>
    </source>
</evidence>
<dbReference type="InterPro" id="IPR051908">
    <property type="entry name" value="Ribosomal_N-acetyltransferase"/>
</dbReference>
<gene>
    <name evidence="2" type="ORF">SK069_12510</name>
</gene>
<dbReference type="EMBL" id="JAXAVX010000006">
    <property type="protein sequence ID" value="MDX8152422.1"/>
    <property type="molecule type" value="Genomic_DNA"/>
</dbReference>
<dbReference type="Proteomes" id="UP001277761">
    <property type="component" value="Unassembled WGS sequence"/>
</dbReference>
<accession>A0ABU4VKQ8</accession>
<dbReference type="Pfam" id="PF13302">
    <property type="entry name" value="Acetyltransf_3"/>
    <property type="match status" value="1"/>
</dbReference>
<dbReference type="PANTHER" id="PTHR43441">
    <property type="entry name" value="RIBOSOMAL-PROTEIN-SERINE ACETYLTRANSFERASE"/>
    <property type="match status" value="1"/>
</dbReference>
<dbReference type="InterPro" id="IPR016181">
    <property type="entry name" value="Acyl_CoA_acyltransferase"/>
</dbReference>
<keyword evidence="3" id="KW-1185">Reference proteome</keyword>
<protein>
    <submittedName>
        <fullName evidence="2">GNAT family protein</fullName>
        <ecNumber evidence="2">2.-.-.-</ecNumber>
    </submittedName>
</protein>
<dbReference type="PANTHER" id="PTHR43441:SF2">
    <property type="entry name" value="FAMILY ACETYLTRANSFERASE, PUTATIVE (AFU_ORTHOLOGUE AFUA_7G00850)-RELATED"/>
    <property type="match status" value="1"/>
</dbReference>
<dbReference type="GO" id="GO:0016740">
    <property type="term" value="F:transferase activity"/>
    <property type="evidence" value="ECO:0007669"/>
    <property type="project" value="UniProtKB-KW"/>
</dbReference>
<dbReference type="RefSeq" id="WP_319954578.1">
    <property type="nucleotide sequence ID" value="NZ_JAXAVX010000006.1"/>
</dbReference>
<dbReference type="SUPFAM" id="SSF55729">
    <property type="entry name" value="Acyl-CoA N-acyltransferases (Nat)"/>
    <property type="match status" value="1"/>
</dbReference>
<evidence type="ECO:0000313" key="3">
    <source>
        <dbReference type="Proteomes" id="UP001277761"/>
    </source>
</evidence>
<organism evidence="2 3">
    <name type="scientific">Patulibacter brassicae</name>
    <dbReference type="NCBI Taxonomy" id="1705717"/>
    <lineage>
        <taxon>Bacteria</taxon>
        <taxon>Bacillati</taxon>
        <taxon>Actinomycetota</taxon>
        <taxon>Thermoleophilia</taxon>
        <taxon>Solirubrobacterales</taxon>
        <taxon>Patulibacteraceae</taxon>
        <taxon>Patulibacter</taxon>
    </lineage>
</organism>
<comment type="caution">
    <text evidence="2">The sequence shown here is derived from an EMBL/GenBank/DDBJ whole genome shotgun (WGS) entry which is preliminary data.</text>
</comment>
<dbReference type="InterPro" id="IPR000182">
    <property type="entry name" value="GNAT_dom"/>
</dbReference>
<name>A0ABU4VKQ8_9ACTN</name>
<proteinExistence type="predicted"/>
<evidence type="ECO:0000313" key="2">
    <source>
        <dbReference type="EMBL" id="MDX8152422.1"/>
    </source>
</evidence>